<feature type="compositionally biased region" description="Low complexity" evidence="2">
    <location>
        <begin position="14"/>
        <end position="24"/>
    </location>
</feature>
<feature type="region of interest" description="Disordered" evidence="2">
    <location>
        <begin position="1"/>
        <end position="63"/>
    </location>
</feature>
<evidence type="ECO:0000256" key="1">
    <source>
        <dbReference type="SAM" id="Coils"/>
    </source>
</evidence>
<evidence type="ECO:0000313" key="4">
    <source>
        <dbReference type="Proteomes" id="UP000516437"/>
    </source>
</evidence>
<feature type="compositionally biased region" description="Acidic residues" evidence="2">
    <location>
        <begin position="40"/>
        <end position="62"/>
    </location>
</feature>
<comment type="caution">
    <text evidence="3">The sequence shown here is derived from an EMBL/GenBank/DDBJ whole genome shotgun (WGS) entry which is preliminary data.</text>
</comment>
<organism evidence="3 4">
    <name type="scientific">Morella rubra</name>
    <name type="common">Chinese bayberry</name>
    <dbReference type="NCBI Taxonomy" id="262757"/>
    <lineage>
        <taxon>Eukaryota</taxon>
        <taxon>Viridiplantae</taxon>
        <taxon>Streptophyta</taxon>
        <taxon>Embryophyta</taxon>
        <taxon>Tracheophyta</taxon>
        <taxon>Spermatophyta</taxon>
        <taxon>Magnoliopsida</taxon>
        <taxon>eudicotyledons</taxon>
        <taxon>Gunneridae</taxon>
        <taxon>Pentapetalae</taxon>
        <taxon>rosids</taxon>
        <taxon>fabids</taxon>
        <taxon>Fagales</taxon>
        <taxon>Myricaceae</taxon>
        <taxon>Morella</taxon>
    </lineage>
</organism>
<evidence type="ECO:0000313" key="3">
    <source>
        <dbReference type="EMBL" id="KAB1227987.1"/>
    </source>
</evidence>
<accession>A0A6A1WWB2</accession>
<keyword evidence="4" id="KW-1185">Reference proteome</keyword>
<feature type="compositionally biased region" description="Acidic residues" evidence="2">
    <location>
        <begin position="1"/>
        <end position="12"/>
    </location>
</feature>
<keyword evidence="1" id="KW-0175">Coiled coil</keyword>
<protein>
    <submittedName>
        <fullName evidence="3">Uncharacterized protein</fullName>
    </submittedName>
</protein>
<dbReference type="EMBL" id="RXIC02000019">
    <property type="protein sequence ID" value="KAB1227987.1"/>
    <property type="molecule type" value="Genomic_DNA"/>
</dbReference>
<proteinExistence type="predicted"/>
<evidence type="ECO:0000256" key="2">
    <source>
        <dbReference type="SAM" id="MobiDB-lite"/>
    </source>
</evidence>
<dbReference type="Proteomes" id="UP000516437">
    <property type="component" value="Chromosome 1"/>
</dbReference>
<name>A0A6A1WWB2_9ROSI</name>
<sequence length="207" mass="23268">MDNVDGEGDGDGIGDSANSAGADDAGAEESRESLNSDFEFITDDDSIDEGSDEDNTDEEEQWVTDRDSELLLFWLIYARTNYACWGRLLRHARLAHRTPSSMLPPLTTNDGSPEMANAPISGQYPANSTGRVSHMSRQLENARKEIEDLRNRYQNIEEVFSKQTDLENCLKQQQLEFKAEHKQLQLEQEAMHAQVQSIMAHFNPASS</sequence>
<dbReference type="AlphaFoldDB" id="A0A6A1WWB2"/>
<gene>
    <name evidence="3" type="ORF">CJ030_MR1G022974</name>
</gene>
<reference evidence="3 4" key="1">
    <citation type="journal article" date="2019" name="Plant Biotechnol. J.">
        <title>The red bayberry genome and genetic basis of sex determination.</title>
        <authorList>
            <person name="Jia H.M."/>
            <person name="Jia H.J."/>
            <person name="Cai Q.L."/>
            <person name="Wang Y."/>
            <person name="Zhao H.B."/>
            <person name="Yang W.F."/>
            <person name="Wang G.Y."/>
            <person name="Li Y.H."/>
            <person name="Zhan D.L."/>
            <person name="Shen Y.T."/>
            <person name="Niu Q.F."/>
            <person name="Chang L."/>
            <person name="Qiu J."/>
            <person name="Zhao L."/>
            <person name="Xie H.B."/>
            <person name="Fu W.Y."/>
            <person name="Jin J."/>
            <person name="Li X.W."/>
            <person name="Jiao Y."/>
            <person name="Zhou C.C."/>
            <person name="Tu T."/>
            <person name="Chai C.Y."/>
            <person name="Gao J.L."/>
            <person name="Fan L.J."/>
            <person name="van de Weg E."/>
            <person name="Wang J.Y."/>
            <person name="Gao Z.S."/>
        </authorList>
    </citation>
    <scope>NUCLEOTIDE SEQUENCE [LARGE SCALE GENOMIC DNA]</scope>
    <source>
        <tissue evidence="3">Leaves</tissue>
    </source>
</reference>
<feature type="coiled-coil region" evidence="1">
    <location>
        <begin position="132"/>
        <end position="166"/>
    </location>
</feature>